<gene>
    <name evidence="1" type="ORF">RI543_002875</name>
</gene>
<keyword evidence="2" id="KW-1185">Reference proteome</keyword>
<dbReference type="Proteomes" id="UP001306508">
    <property type="component" value="Unassembled WGS sequence"/>
</dbReference>
<comment type="caution">
    <text evidence="1">The sequence shown here is derived from an EMBL/GenBank/DDBJ whole genome shotgun (WGS) entry which is preliminary data.</text>
</comment>
<proteinExistence type="predicted"/>
<reference evidence="2" key="1">
    <citation type="submission" date="2023-07" db="EMBL/GenBank/DDBJ databases">
        <title>A draft genome of Kazachstania heterogenica Y-27499.</title>
        <authorList>
            <person name="Donic C."/>
            <person name="Kralova J.S."/>
            <person name="Fidel L."/>
            <person name="Ben-Dor S."/>
            <person name="Jung S."/>
        </authorList>
    </citation>
    <scope>NUCLEOTIDE SEQUENCE [LARGE SCALE GENOMIC DNA]</scope>
    <source>
        <strain evidence="2">Y27499</strain>
    </source>
</reference>
<name>A0AAN7WGT5_9SACH</name>
<protein>
    <submittedName>
        <fullName evidence="1">Uncharacterized protein</fullName>
    </submittedName>
</protein>
<evidence type="ECO:0000313" key="1">
    <source>
        <dbReference type="EMBL" id="KAK5779753.1"/>
    </source>
</evidence>
<evidence type="ECO:0000313" key="2">
    <source>
        <dbReference type="Proteomes" id="UP001306508"/>
    </source>
</evidence>
<sequence>MFNKPKLKTTDNILANYANAISQYQKILGKIAVNKTENMPNIIMLLKPNDILIYE</sequence>
<accession>A0AAN7WGT5</accession>
<dbReference type="EMBL" id="JAWIZZ010000046">
    <property type="protein sequence ID" value="KAK5779753.1"/>
    <property type="molecule type" value="Genomic_DNA"/>
</dbReference>
<organism evidence="1 2">
    <name type="scientific">Arxiozyma heterogenica</name>
    <dbReference type="NCBI Taxonomy" id="278026"/>
    <lineage>
        <taxon>Eukaryota</taxon>
        <taxon>Fungi</taxon>
        <taxon>Dikarya</taxon>
        <taxon>Ascomycota</taxon>
        <taxon>Saccharomycotina</taxon>
        <taxon>Saccharomycetes</taxon>
        <taxon>Saccharomycetales</taxon>
        <taxon>Saccharomycetaceae</taxon>
        <taxon>Arxiozyma</taxon>
    </lineage>
</organism>
<dbReference type="AlphaFoldDB" id="A0AAN7WGT5"/>